<evidence type="ECO:0000256" key="3">
    <source>
        <dbReference type="ARBA" id="ARBA00030028"/>
    </source>
</evidence>
<feature type="region of interest" description="Disordered" evidence="5">
    <location>
        <begin position="53"/>
        <end position="171"/>
    </location>
</feature>
<proteinExistence type="inferred from homology"/>
<dbReference type="Pfam" id="PF03666">
    <property type="entry name" value="NPR3"/>
    <property type="match status" value="1"/>
</dbReference>
<feature type="compositionally biased region" description="Polar residues" evidence="5">
    <location>
        <begin position="150"/>
        <end position="171"/>
    </location>
</feature>
<feature type="region of interest" description="Disordered" evidence="5">
    <location>
        <begin position="308"/>
        <end position="375"/>
    </location>
</feature>
<evidence type="ECO:0000256" key="4">
    <source>
        <dbReference type="RuleBase" id="RU368069"/>
    </source>
</evidence>
<comment type="subcellular location">
    <subcellularLocation>
        <location evidence="4">Vacuole membrane</location>
        <topology evidence="4">Peripheral membrane protein</topology>
    </subcellularLocation>
</comment>
<feature type="compositionally biased region" description="Acidic residues" evidence="5">
    <location>
        <begin position="362"/>
        <end position="375"/>
    </location>
</feature>
<dbReference type="Pfam" id="PF24064">
    <property type="entry name" value="HTH_NPRL3"/>
    <property type="match status" value="1"/>
</dbReference>
<evidence type="ECO:0000259" key="6">
    <source>
        <dbReference type="Pfam" id="PF24064"/>
    </source>
</evidence>
<feature type="compositionally biased region" description="Basic residues" evidence="5">
    <location>
        <begin position="309"/>
        <end position="321"/>
    </location>
</feature>
<dbReference type="PANTHER" id="PTHR13153:SF5">
    <property type="entry name" value="GATOR COMPLEX PROTEIN NPRL3"/>
    <property type="match status" value="1"/>
</dbReference>
<name>A0A8H6EX85_DEKBR</name>
<feature type="compositionally biased region" description="Low complexity" evidence="5">
    <location>
        <begin position="99"/>
        <end position="110"/>
    </location>
</feature>
<evidence type="ECO:0000256" key="2">
    <source>
        <dbReference type="ARBA" id="ARBA00017880"/>
    </source>
</evidence>
<keyword evidence="4" id="KW-0732">Signal</keyword>
<evidence type="ECO:0000256" key="5">
    <source>
        <dbReference type="SAM" id="MobiDB-lite"/>
    </source>
</evidence>
<dbReference type="InterPro" id="IPR005365">
    <property type="entry name" value="Npr3"/>
</dbReference>
<feature type="compositionally biased region" description="Basic and acidic residues" evidence="5">
    <location>
        <begin position="837"/>
        <end position="850"/>
    </location>
</feature>
<dbReference type="Proteomes" id="UP000568158">
    <property type="component" value="Unassembled WGS sequence"/>
</dbReference>
<dbReference type="GO" id="GO:0034198">
    <property type="term" value="P:cellular response to amino acid starvation"/>
    <property type="evidence" value="ECO:0007669"/>
    <property type="project" value="TreeGrafter"/>
</dbReference>
<dbReference type="GO" id="GO:0051321">
    <property type="term" value="P:meiotic cell cycle"/>
    <property type="evidence" value="ECO:0007669"/>
    <property type="project" value="UniProtKB-UniRule"/>
</dbReference>
<dbReference type="InterPro" id="IPR056603">
    <property type="entry name" value="HTH_NPRL3"/>
</dbReference>
<comment type="caution">
    <text evidence="7">The sequence shown here is derived from an EMBL/GenBank/DDBJ whole genome shotgun (WGS) entry which is preliminary data.</text>
</comment>
<feature type="compositionally biased region" description="Acidic residues" evidence="5">
    <location>
        <begin position="64"/>
        <end position="81"/>
    </location>
</feature>
<comment type="similarity">
    <text evidence="1 4">Belongs to the NPR3 family.</text>
</comment>
<feature type="compositionally biased region" description="Basic and acidic residues" evidence="5">
    <location>
        <begin position="344"/>
        <end position="361"/>
    </location>
</feature>
<dbReference type="GO" id="GO:0005774">
    <property type="term" value="C:vacuolar membrane"/>
    <property type="evidence" value="ECO:0007669"/>
    <property type="project" value="UniProtKB-SubCell"/>
</dbReference>
<dbReference type="PANTHER" id="PTHR13153">
    <property type="entry name" value="CGTHBA PROTEIN -14 GENE PROTEIN"/>
    <property type="match status" value="1"/>
</dbReference>
<evidence type="ECO:0000256" key="1">
    <source>
        <dbReference type="ARBA" id="ARBA00010546"/>
    </source>
</evidence>
<dbReference type="GO" id="GO:0010508">
    <property type="term" value="P:positive regulation of autophagy"/>
    <property type="evidence" value="ECO:0007669"/>
    <property type="project" value="TreeGrafter"/>
</dbReference>
<accession>A0A8H6EX85</accession>
<sequence length="984" mass="110559">MSSLFLPNPCLLGILLCISTHDGNHLVFHYPPKPGYFGYRPVPLRNSSIDQAKAYSDSSLESSSSEEEEEEDDDAEWEDEFEKGGHRVGKGRASDEESGQSSSSSTGGDATDFEGNEDAFSERSEMDDERRSESRDENLDDTYRGRRSRGSQMGPNIRSISKSARNYSNSSMEEGRASLYIRTHVRSSSIVSSANIMGNETGSGGPMQSVRSAYTGSPSVGATGNSIASLTSSIQRSGSGGSTGWKRRHLKCKKRIHKVQKLFGFDLDFLSEMVCPPKALCNNRFELTVEDTAFLGLPIHIGDDGNWRPLHHHHHRHRHGRNKGDSARSGSRKSNQGLGSDEESTGRDKTDPTSGSERENENENENENEKEDEDENDCPMYLFNLVFVMNPPVDEYNYRTDEMYHYVISRLTLLLRYEQQKNNYVWKESSKIMKYKEEAMSLGLSVKRQWNYIVEKSSLARAIKQTYLAMKNSEIVNVDINGKISSFQIPITTEFSAIPPAHTRLLPGSTLSSISPMNGMTMDPVSTPGFPPQNDEMIVYFALLLLDDPESIVQDIKAKKDSLIANFIRMIKPSESLLRLSALSGLSLNDVKLFASHLVYWRRAKAILPLTPRNVYIVSPIAPMDDVYSDSVKFRQAFPNLPPLTSILSLISTNSDRPHPINSIIPSRDHRDLYMNAVSWLMKRGYLTQLCTFLWLKITKQIKIKVDEEVEIERKRRESMKKKKEFNILTNAKSSRRLKRMQNGKRKSHRSLNHGDLSEGGAANDSDAFSADEGSGENAGGSLYDHGVGKDGKHADEAQRNANDVAIIDTEDEVMGRAKAGESLRENTKYGAFGRESSIREKTLDTDNTTKKTGAVRRADRSERPWLSRAQSVESGARESDSVSSTFGTSRSSLAGAPIQFEEEDEEDTILRDPESATALERRWIAKCVESKPLEVVNLFYKLLKFMNGENPLELIIMRENVSRQDVRKMLNAMQEHVVVSRHW</sequence>
<feature type="compositionally biased region" description="Low complexity" evidence="5">
    <location>
        <begin position="882"/>
        <end position="893"/>
    </location>
</feature>
<feature type="region of interest" description="Disordered" evidence="5">
    <location>
        <begin position="829"/>
        <end position="908"/>
    </location>
</feature>
<evidence type="ECO:0000313" key="8">
    <source>
        <dbReference type="Proteomes" id="UP000568158"/>
    </source>
</evidence>
<feature type="compositionally biased region" description="Basic residues" evidence="5">
    <location>
        <begin position="734"/>
        <end position="752"/>
    </location>
</feature>
<protein>
    <recommendedName>
        <fullName evidence="2 4">Nitrogen permease regulator 3</fullName>
    </recommendedName>
    <alternativeName>
        <fullName evidence="3 4">Required for meiotic nuclear division protein 11</fullName>
    </alternativeName>
</protein>
<feature type="compositionally biased region" description="Polar residues" evidence="5">
    <location>
        <begin position="328"/>
        <end position="338"/>
    </location>
</feature>
<dbReference type="GO" id="GO:0038202">
    <property type="term" value="P:TORC1 signaling"/>
    <property type="evidence" value="ECO:0007669"/>
    <property type="project" value="TreeGrafter"/>
</dbReference>
<feature type="region of interest" description="Disordered" evidence="5">
    <location>
        <begin position="721"/>
        <end position="807"/>
    </location>
</feature>
<feature type="domain" description="GATOR1 complex protein NPRL3 C-terminal HTH" evidence="6">
    <location>
        <begin position="918"/>
        <end position="979"/>
    </location>
</feature>
<comment type="function">
    <text evidence="4">Mediates inactivation of the TORC1 complex in response to amino acid starvation. Required for meiotic nuclear division.</text>
</comment>
<keyword evidence="4" id="KW-0469">Meiosis</keyword>
<reference evidence="7 8" key="1">
    <citation type="journal article" date="2020" name="Appl. Microbiol. Biotechnol.">
        <title>Targeted gene deletion in Brettanomyces bruxellensis with an expression-free CRISPR-Cas9 system.</title>
        <authorList>
            <person name="Varela C."/>
            <person name="Bartel C."/>
            <person name="Onetto C."/>
            <person name="Borneman A."/>
        </authorList>
    </citation>
    <scope>NUCLEOTIDE SEQUENCE [LARGE SCALE GENOMIC DNA]</scope>
    <source>
        <strain evidence="7 8">AWRI1613</strain>
    </source>
</reference>
<feature type="compositionally biased region" description="Basic and acidic residues" evidence="5">
    <location>
        <begin position="857"/>
        <end position="866"/>
    </location>
</feature>
<feature type="compositionally biased region" description="Basic and acidic residues" evidence="5">
    <location>
        <begin position="120"/>
        <end position="144"/>
    </location>
</feature>
<dbReference type="AlphaFoldDB" id="A0A8H6EX85"/>
<feature type="compositionally biased region" description="Basic and acidic residues" evidence="5">
    <location>
        <begin position="787"/>
        <end position="799"/>
    </location>
</feature>
<gene>
    <name evidence="7" type="ORF">HII12_001592</name>
</gene>
<organism evidence="7 8">
    <name type="scientific">Dekkera bruxellensis</name>
    <name type="common">Brettanomyces custersii</name>
    <dbReference type="NCBI Taxonomy" id="5007"/>
    <lineage>
        <taxon>Eukaryota</taxon>
        <taxon>Fungi</taxon>
        <taxon>Dikarya</taxon>
        <taxon>Ascomycota</taxon>
        <taxon>Saccharomycotina</taxon>
        <taxon>Pichiomycetes</taxon>
        <taxon>Pichiales</taxon>
        <taxon>Pichiaceae</taxon>
        <taxon>Brettanomyces</taxon>
    </lineage>
</organism>
<dbReference type="EMBL" id="JABCYN010000020">
    <property type="protein sequence ID" value="KAF6013611.1"/>
    <property type="molecule type" value="Genomic_DNA"/>
</dbReference>
<evidence type="ECO:0000313" key="7">
    <source>
        <dbReference type="EMBL" id="KAF6013611.1"/>
    </source>
</evidence>
<dbReference type="GO" id="GO:1990130">
    <property type="term" value="C:GATOR1 complex"/>
    <property type="evidence" value="ECO:0007669"/>
    <property type="project" value="TreeGrafter"/>
</dbReference>
<dbReference type="GO" id="GO:1904262">
    <property type="term" value="P:negative regulation of TORC1 signaling"/>
    <property type="evidence" value="ECO:0007669"/>
    <property type="project" value="TreeGrafter"/>
</dbReference>